<dbReference type="SMART" id="SM00493">
    <property type="entry name" value="TOPRIM"/>
    <property type="match status" value="1"/>
</dbReference>
<dbReference type="Gene3D" id="1.10.460.10">
    <property type="entry name" value="Topoisomerase I, domain 2"/>
    <property type="match status" value="1"/>
</dbReference>
<dbReference type="SUPFAM" id="SSF56712">
    <property type="entry name" value="Prokaryotic type I DNA topoisomerase"/>
    <property type="match status" value="1"/>
</dbReference>
<organism evidence="9">
    <name type="scientific">viral metagenome</name>
    <dbReference type="NCBI Taxonomy" id="1070528"/>
    <lineage>
        <taxon>unclassified sequences</taxon>
        <taxon>metagenomes</taxon>
        <taxon>organismal metagenomes</taxon>
    </lineage>
</organism>
<dbReference type="SMART" id="SM00436">
    <property type="entry name" value="TOP1Bc"/>
    <property type="match status" value="1"/>
</dbReference>
<dbReference type="AlphaFoldDB" id="A0A6C0K839"/>
<evidence type="ECO:0000256" key="1">
    <source>
        <dbReference type="ARBA" id="ARBA00000213"/>
    </source>
</evidence>
<dbReference type="PANTHER" id="PTHR42785">
    <property type="entry name" value="DNA TOPOISOMERASE, TYPE IA, CORE"/>
    <property type="match status" value="1"/>
</dbReference>
<dbReference type="InterPro" id="IPR013497">
    <property type="entry name" value="Topo_IA_cen"/>
</dbReference>
<dbReference type="InterPro" id="IPR013825">
    <property type="entry name" value="Topo_IA_cen_sub2"/>
</dbReference>
<feature type="domain" description="Topo IA-type catalytic" evidence="8">
    <location>
        <begin position="127"/>
        <end position="592"/>
    </location>
</feature>
<proteinExistence type="inferred from homology"/>
<dbReference type="PROSITE" id="PS50880">
    <property type="entry name" value="TOPRIM"/>
    <property type="match status" value="1"/>
</dbReference>
<comment type="similarity">
    <text evidence="2">Belongs to the type IA topoisomerase family.</text>
</comment>
<evidence type="ECO:0000259" key="8">
    <source>
        <dbReference type="PROSITE" id="PS52039"/>
    </source>
</evidence>
<dbReference type="GO" id="GO:0006265">
    <property type="term" value="P:DNA topological change"/>
    <property type="evidence" value="ECO:0007669"/>
    <property type="project" value="InterPro"/>
</dbReference>
<dbReference type="CDD" id="cd00186">
    <property type="entry name" value="TOP1Ac"/>
    <property type="match status" value="1"/>
</dbReference>
<accession>A0A6C0K839</accession>
<evidence type="ECO:0000256" key="5">
    <source>
        <dbReference type="ARBA" id="ARBA00023125"/>
    </source>
</evidence>
<evidence type="ECO:0000256" key="3">
    <source>
        <dbReference type="ARBA" id="ARBA00012891"/>
    </source>
</evidence>
<dbReference type="Gene3D" id="2.70.20.10">
    <property type="entry name" value="Topoisomerase I, domain 3"/>
    <property type="match status" value="1"/>
</dbReference>
<keyword evidence="4" id="KW-0799">Topoisomerase</keyword>
<dbReference type="NCBIfam" id="TIGR01051">
    <property type="entry name" value="topA_bact"/>
    <property type="match status" value="1"/>
</dbReference>
<sequence length="796" mass="88253">MTSVLIVESPAKCSKIQGFLGSSWKVVATMGHIRTLDDTLDAVGLERDFEAKYVFIKEKAKAIQQIKDVTRGASVFLASDDDREGEAISYSVAVLLGLDVATTPRIVFHEITKEAITNALKFPKRIAMDRVNAQQARAILDKMVGYTISPLLWKFVGQGLSAGRCQTPALRLVVERENTIASFQSETTWSIKGSWKTKTSVEFSAGLVSALEDEESALNYMENVNDDPNGLVKAADTKPTSTTAPKPLITSTLQQEASALYGSQPKNTMRIAQKLYEAGHITYMRTDHPVLSEEAVAEAKTYIRETFGEEYVIAGEAKRTKKVVTTNAQEAHEAIRPTHISTVELPASEDWSAPERKLYKLIWNRTLQSVMPACRGEDRNVFIVCLGDPSEMEWKATWHRTTFPGWKRVGQALANLDEDDEKDDTENAAWTLGQMLHTGDCIQWTAMEAAPKETRANPRFTEATLVRELERCGIGRPSTFAPLVDTILEKKYVDKVDMEAKQVAFTTYKVGAPLSWPPVKMSEIRRVGAEKNKLVPTALGRSALEFCIREFSELFEYGFTKQMEERLDLIASGKAAWKDLCRDTWAAYRSKYEEMKTAPASVVQTGRQKLFAGGIKAVQSKKGPLLLIEGSTPEETVFYGWPGASIAFSAITEEQAVEHVAACKRERAQEALGDYEGTPMVRRMGPYGAYVLCGSAQVPWTDVDTADTIRAKLKAKQESVLHILGPFEFRRGPYGIYMFKKDIVGKGRKFVGLPSAVDPKVLTLQAATSLYQAGLQQKAKAKAYGSAAINKNRINQ</sequence>
<feature type="domain" description="Toprim" evidence="7">
    <location>
        <begin position="2"/>
        <end position="111"/>
    </location>
</feature>
<dbReference type="EC" id="5.6.2.1" evidence="3"/>
<dbReference type="PANTHER" id="PTHR42785:SF1">
    <property type="entry name" value="DNA TOPOISOMERASE"/>
    <property type="match status" value="1"/>
</dbReference>
<dbReference type="PRINTS" id="PR00417">
    <property type="entry name" value="PRTPISMRASEI"/>
</dbReference>
<evidence type="ECO:0000256" key="6">
    <source>
        <dbReference type="ARBA" id="ARBA00023235"/>
    </source>
</evidence>
<dbReference type="SMART" id="SM00437">
    <property type="entry name" value="TOP1Ac"/>
    <property type="match status" value="1"/>
</dbReference>
<dbReference type="PROSITE" id="PS00396">
    <property type="entry name" value="TOPO_IA_1"/>
    <property type="match status" value="1"/>
</dbReference>
<name>A0A6C0K839_9ZZZZ</name>
<evidence type="ECO:0000256" key="4">
    <source>
        <dbReference type="ARBA" id="ARBA00023029"/>
    </source>
</evidence>
<dbReference type="GO" id="GO:0003677">
    <property type="term" value="F:DNA binding"/>
    <property type="evidence" value="ECO:0007669"/>
    <property type="project" value="UniProtKB-KW"/>
</dbReference>
<evidence type="ECO:0000256" key="2">
    <source>
        <dbReference type="ARBA" id="ARBA00009446"/>
    </source>
</evidence>
<dbReference type="InterPro" id="IPR000380">
    <property type="entry name" value="Topo_IA"/>
</dbReference>
<dbReference type="Pfam" id="PF01751">
    <property type="entry name" value="Toprim"/>
    <property type="match status" value="1"/>
</dbReference>
<dbReference type="InterPro" id="IPR003601">
    <property type="entry name" value="Topo_IA_2"/>
</dbReference>
<dbReference type="InterPro" id="IPR005733">
    <property type="entry name" value="TopoI_bac-type"/>
</dbReference>
<dbReference type="InterPro" id="IPR023406">
    <property type="entry name" value="Topo_IA_AS"/>
</dbReference>
<dbReference type="InterPro" id="IPR013824">
    <property type="entry name" value="Topo_IA_cen_sub1"/>
</dbReference>
<evidence type="ECO:0000313" key="9">
    <source>
        <dbReference type="EMBL" id="QHU12970.1"/>
    </source>
</evidence>
<reference evidence="9" key="1">
    <citation type="journal article" date="2020" name="Nature">
        <title>Giant virus diversity and host interactions through global metagenomics.</title>
        <authorList>
            <person name="Schulz F."/>
            <person name="Roux S."/>
            <person name="Paez-Espino D."/>
            <person name="Jungbluth S."/>
            <person name="Walsh D.A."/>
            <person name="Denef V.J."/>
            <person name="McMahon K.D."/>
            <person name="Konstantinidis K.T."/>
            <person name="Eloe-Fadrosh E.A."/>
            <person name="Kyrpides N.C."/>
            <person name="Woyke T."/>
        </authorList>
    </citation>
    <scope>NUCLEOTIDE SEQUENCE</scope>
    <source>
        <strain evidence="9">GVMAG-S-1101172-89</strain>
    </source>
</reference>
<dbReference type="InterPro" id="IPR023405">
    <property type="entry name" value="Topo_IA_core_domain"/>
</dbReference>
<dbReference type="InterPro" id="IPR006171">
    <property type="entry name" value="TOPRIM_dom"/>
</dbReference>
<dbReference type="Gene3D" id="3.40.50.140">
    <property type="match status" value="1"/>
</dbReference>
<evidence type="ECO:0000259" key="7">
    <source>
        <dbReference type="PROSITE" id="PS50880"/>
    </source>
</evidence>
<protein>
    <recommendedName>
        <fullName evidence="3">DNA topoisomerase</fullName>
        <ecNumber evidence="3">5.6.2.1</ecNumber>
    </recommendedName>
</protein>
<dbReference type="Gene3D" id="1.10.290.10">
    <property type="entry name" value="Topoisomerase I, domain 4"/>
    <property type="match status" value="1"/>
</dbReference>
<dbReference type="InterPro" id="IPR013826">
    <property type="entry name" value="Topo_IA_cen_sub3"/>
</dbReference>
<dbReference type="Pfam" id="PF01131">
    <property type="entry name" value="Topoisom_bac"/>
    <property type="match status" value="1"/>
</dbReference>
<dbReference type="GO" id="GO:0003917">
    <property type="term" value="F:DNA topoisomerase type I (single strand cut, ATP-independent) activity"/>
    <property type="evidence" value="ECO:0007669"/>
    <property type="project" value="UniProtKB-EC"/>
</dbReference>
<keyword evidence="6" id="KW-0413">Isomerase</keyword>
<dbReference type="InterPro" id="IPR003602">
    <property type="entry name" value="Topo_IA_DNA-bd_dom"/>
</dbReference>
<dbReference type="PROSITE" id="PS52039">
    <property type="entry name" value="TOPO_IA_2"/>
    <property type="match status" value="1"/>
</dbReference>
<keyword evidence="5" id="KW-0238">DNA-binding</keyword>
<comment type="catalytic activity">
    <reaction evidence="1">
        <text>ATP-independent breakage of single-stranded DNA, followed by passage and rejoining.</text>
        <dbReference type="EC" id="5.6.2.1"/>
    </reaction>
</comment>
<dbReference type="EMBL" id="MN740811">
    <property type="protein sequence ID" value="QHU12970.1"/>
    <property type="molecule type" value="Genomic_DNA"/>
</dbReference>